<dbReference type="AlphaFoldDB" id="A0A0D2C4B5"/>
<evidence type="ECO:0000256" key="1">
    <source>
        <dbReference type="ARBA" id="ARBA00006485"/>
    </source>
</evidence>
<feature type="domain" description="Protein kinase" evidence="11">
    <location>
        <begin position="108"/>
        <end position="398"/>
    </location>
</feature>
<keyword evidence="4" id="KW-0808">Transferase</keyword>
<dbReference type="GO" id="GO:0005634">
    <property type="term" value="C:nucleus"/>
    <property type="evidence" value="ECO:0007669"/>
    <property type="project" value="TreeGrafter"/>
</dbReference>
<reference evidence="12 13" key="1">
    <citation type="submission" date="2015-01" db="EMBL/GenBank/DDBJ databases">
        <title>The Genome Sequence of Cladophialophora immunda CBS83496.</title>
        <authorList>
            <consortium name="The Broad Institute Genomics Platform"/>
            <person name="Cuomo C."/>
            <person name="de Hoog S."/>
            <person name="Gorbushina A."/>
            <person name="Stielow B."/>
            <person name="Teixiera M."/>
            <person name="Abouelleil A."/>
            <person name="Chapman S.B."/>
            <person name="Priest M."/>
            <person name="Young S.K."/>
            <person name="Wortman J."/>
            <person name="Nusbaum C."/>
            <person name="Birren B."/>
        </authorList>
    </citation>
    <scope>NUCLEOTIDE SEQUENCE [LARGE SCALE GENOMIC DNA]</scope>
    <source>
        <strain evidence="12 13">CBS 83496</strain>
    </source>
</reference>
<dbReference type="PROSITE" id="PS00108">
    <property type="entry name" value="PROTEIN_KINASE_ST"/>
    <property type="match status" value="1"/>
</dbReference>
<evidence type="ECO:0000256" key="4">
    <source>
        <dbReference type="ARBA" id="ARBA00022679"/>
    </source>
</evidence>
<evidence type="ECO:0000256" key="2">
    <source>
        <dbReference type="ARBA" id="ARBA00012425"/>
    </source>
</evidence>
<dbReference type="InterPro" id="IPR011009">
    <property type="entry name" value="Kinase-like_dom_sf"/>
</dbReference>
<feature type="region of interest" description="Disordered" evidence="10">
    <location>
        <begin position="1"/>
        <end position="87"/>
    </location>
</feature>
<evidence type="ECO:0000256" key="9">
    <source>
        <dbReference type="ARBA" id="ARBA00048367"/>
    </source>
</evidence>
<dbReference type="FunFam" id="1.10.510.10:FF:000211">
    <property type="entry name" value="Cyclin-dependent kinase G-2"/>
    <property type="match status" value="1"/>
</dbReference>
<protein>
    <recommendedName>
        <fullName evidence="2">cyclin-dependent kinase</fullName>
        <ecNumber evidence="2">2.7.11.22</ecNumber>
    </recommendedName>
</protein>
<accession>A0A0D2C4B5</accession>
<dbReference type="InterPro" id="IPR008271">
    <property type="entry name" value="Ser/Thr_kinase_AS"/>
</dbReference>
<dbReference type="PANTHER" id="PTHR24056">
    <property type="entry name" value="CELL DIVISION PROTEIN KINASE"/>
    <property type="match status" value="1"/>
</dbReference>
<comment type="catalytic activity">
    <reaction evidence="9">
        <text>L-seryl-[protein] + ATP = O-phospho-L-seryl-[protein] + ADP + H(+)</text>
        <dbReference type="Rhea" id="RHEA:17989"/>
        <dbReference type="Rhea" id="RHEA-COMP:9863"/>
        <dbReference type="Rhea" id="RHEA-COMP:11604"/>
        <dbReference type="ChEBI" id="CHEBI:15378"/>
        <dbReference type="ChEBI" id="CHEBI:29999"/>
        <dbReference type="ChEBI" id="CHEBI:30616"/>
        <dbReference type="ChEBI" id="CHEBI:83421"/>
        <dbReference type="ChEBI" id="CHEBI:456216"/>
        <dbReference type="EC" id="2.7.11.22"/>
    </reaction>
</comment>
<dbReference type="SMART" id="SM00220">
    <property type="entry name" value="S_TKc"/>
    <property type="match status" value="1"/>
</dbReference>
<dbReference type="GO" id="GO:0007346">
    <property type="term" value="P:regulation of mitotic cell cycle"/>
    <property type="evidence" value="ECO:0007669"/>
    <property type="project" value="TreeGrafter"/>
</dbReference>
<feature type="region of interest" description="Disordered" evidence="10">
    <location>
        <begin position="395"/>
        <end position="438"/>
    </location>
</feature>
<dbReference type="PANTHER" id="PTHR24056:SF107">
    <property type="entry name" value="CYCLIN-DEPENDENT KINASE 11A-RELATED"/>
    <property type="match status" value="1"/>
</dbReference>
<evidence type="ECO:0000256" key="10">
    <source>
        <dbReference type="SAM" id="MobiDB-lite"/>
    </source>
</evidence>
<dbReference type="SUPFAM" id="SSF56112">
    <property type="entry name" value="Protein kinase-like (PK-like)"/>
    <property type="match status" value="1"/>
</dbReference>
<dbReference type="Proteomes" id="UP000054466">
    <property type="component" value="Unassembled WGS sequence"/>
</dbReference>
<gene>
    <name evidence="12" type="ORF">PV07_08527</name>
</gene>
<comment type="similarity">
    <text evidence="1">Belongs to the protein kinase superfamily. CMGC Ser/Thr protein kinase family. CDC2/CDKX subfamily.</text>
</comment>
<evidence type="ECO:0000256" key="5">
    <source>
        <dbReference type="ARBA" id="ARBA00022741"/>
    </source>
</evidence>
<evidence type="ECO:0000256" key="3">
    <source>
        <dbReference type="ARBA" id="ARBA00022527"/>
    </source>
</evidence>
<dbReference type="FunFam" id="3.30.200.20:FF:000054">
    <property type="entry name" value="Cyclin-dependent kinase 11B"/>
    <property type="match status" value="1"/>
</dbReference>
<evidence type="ECO:0000313" key="13">
    <source>
        <dbReference type="Proteomes" id="UP000054466"/>
    </source>
</evidence>
<evidence type="ECO:0000256" key="8">
    <source>
        <dbReference type="ARBA" id="ARBA00047811"/>
    </source>
</evidence>
<name>A0A0D2C4B5_9EURO</name>
<dbReference type="GeneID" id="27347721"/>
<evidence type="ECO:0000313" key="12">
    <source>
        <dbReference type="EMBL" id="KIW25340.1"/>
    </source>
</evidence>
<keyword evidence="13" id="KW-1185">Reference proteome</keyword>
<dbReference type="Gene3D" id="1.10.510.10">
    <property type="entry name" value="Transferase(Phosphotransferase) domain 1"/>
    <property type="match status" value="1"/>
</dbReference>
<evidence type="ECO:0000256" key="7">
    <source>
        <dbReference type="ARBA" id="ARBA00022840"/>
    </source>
</evidence>
<proteinExistence type="inferred from homology"/>
<evidence type="ECO:0000256" key="6">
    <source>
        <dbReference type="ARBA" id="ARBA00022777"/>
    </source>
</evidence>
<dbReference type="VEuPathDB" id="FungiDB:PV07_08527"/>
<organism evidence="12 13">
    <name type="scientific">Cladophialophora immunda</name>
    <dbReference type="NCBI Taxonomy" id="569365"/>
    <lineage>
        <taxon>Eukaryota</taxon>
        <taxon>Fungi</taxon>
        <taxon>Dikarya</taxon>
        <taxon>Ascomycota</taxon>
        <taxon>Pezizomycotina</taxon>
        <taxon>Eurotiomycetes</taxon>
        <taxon>Chaetothyriomycetidae</taxon>
        <taxon>Chaetothyriales</taxon>
        <taxon>Herpotrichiellaceae</taxon>
        <taxon>Cladophialophora</taxon>
    </lineage>
</organism>
<feature type="compositionally biased region" description="Basic and acidic residues" evidence="10">
    <location>
        <begin position="397"/>
        <end position="408"/>
    </location>
</feature>
<keyword evidence="6" id="KW-0418">Kinase</keyword>
<dbReference type="Gene3D" id="3.30.200.20">
    <property type="entry name" value="Phosphorylase Kinase, domain 1"/>
    <property type="match status" value="1"/>
</dbReference>
<dbReference type="RefSeq" id="XP_016245556.1">
    <property type="nucleotide sequence ID" value="XM_016395700.1"/>
</dbReference>
<comment type="catalytic activity">
    <reaction evidence="8">
        <text>L-threonyl-[protein] + ATP = O-phospho-L-threonyl-[protein] + ADP + H(+)</text>
        <dbReference type="Rhea" id="RHEA:46608"/>
        <dbReference type="Rhea" id="RHEA-COMP:11060"/>
        <dbReference type="Rhea" id="RHEA-COMP:11605"/>
        <dbReference type="ChEBI" id="CHEBI:15378"/>
        <dbReference type="ChEBI" id="CHEBI:30013"/>
        <dbReference type="ChEBI" id="CHEBI:30616"/>
        <dbReference type="ChEBI" id="CHEBI:61977"/>
        <dbReference type="ChEBI" id="CHEBI:456216"/>
        <dbReference type="EC" id="2.7.11.22"/>
    </reaction>
</comment>
<dbReference type="OrthoDB" id="1732493at2759"/>
<feature type="compositionally biased region" description="Basic and acidic residues" evidence="10">
    <location>
        <begin position="21"/>
        <end position="39"/>
    </location>
</feature>
<dbReference type="InterPro" id="IPR050108">
    <property type="entry name" value="CDK"/>
</dbReference>
<keyword evidence="5" id="KW-0547">Nucleotide-binding</keyword>
<dbReference type="HOGENOM" id="CLU_000288_181_1_1"/>
<evidence type="ECO:0000259" key="11">
    <source>
        <dbReference type="PROSITE" id="PS50011"/>
    </source>
</evidence>
<dbReference type="InterPro" id="IPR000719">
    <property type="entry name" value="Prot_kinase_dom"/>
</dbReference>
<dbReference type="GO" id="GO:0005524">
    <property type="term" value="F:ATP binding"/>
    <property type="evidence" value="ECO:0007669"/>
    <property type="project" value="UniProtKB-KW"/>
</dbReference>
<dbReference type="EC" id="2.7.11.22" evidence="2"/>
<dbReference type="PROSITE" id="PS50011">
    <property type="entry name" value="PROTEIN_KINASE_DOM"/>
    <property type="match status" value="1"/>
</dbReference>
<dbReference type="STRING" id="569365.A0A0D2C4B5"/>
<sequence length="467" mass="52409">MAPKPSKWATGDDNDAAAAQAERKREKAERKRLKEEKARNAVPSTTPFPSAADDNERPTKRPRTSSFDEEENGAAPAVQPQVEGEEEGAHLLRFPSRQFGPCGHVDQFEMLNKIEEGSYGVVARARRKTSGEIVALKRLKMDHTNDGFPVTGLREIQTLMACRDANVVKLLEVVVGDSLKDVCLVMEFLEHDLKTLLDEMAEPFLPSETKTLMLQIVSGVEYLHRNWILHRDLKTSNLLLNNRGEVKLADFGMARYTSNPPPKLTQLVVTLWYRAPELLLGAEEYDFEVDIWSLGCIFAELLTKEPLFQGHNELDQLSKMFSLLGTPTREAWPGFRSLPNTRALHPLLSSPKSATRSSLTASKFPYLTSAGLRLLSSLLSLNPASRPRAAEILNHPYFREDPRPKSKELFPTFPSKAGQEKRRKKETPQAPVRGDAPRLDEKEVEWIFKGWDAEGEEKGGGFALRLG</sequence>
<keyword evidence="3" id="KW-0723">Serine/threonine-protein kinase</keyword>
<dbReference type="EMBL" id="KN847044">
    <property type="protein sequence ID" value="KIW25340.1"/>
    <property type="molecule type" value="Genomic_DNA"/>
</dbReference>
<dbReference type="Pfam" id="PF00069">
    <property type="entry name" value="Pkinase"/>
    <property type="match status" value="1"/>
</dbReference>
<dbReference type="GO" id="GO:0004693">
    <property type="term" value="F:cyclin-dependent protein serine/threonine kinase activity"/>
    <property type="evidence" value="ECO:0007669"/>
    <property type="project" value="UniProtKB-EC"/>
</dbReference>
<keyword evidence="7" id="KW-0067">ATP-binding</keyword>